<dbReference type="AlphaFoldDB" id="A0A436ZSA7"/>
<name>A0A436ZSA7_ARTFL</name>
<feature type="compositionally biased region" description="Basic and acidic residues" evidence="1">
    <location>
        <begin position="86"/>
        <end position="95"/>
    </location>
</feature>
<evidence type="ECO:0000313" key="2">
    <source>
        <dbReference type="EMBL" id="RVD81811.1"/>
    </source>
</evidence>
<sequence length="837" mass="95185">MASSSIRSLTCKFPLRKCQPVLLSSVRLFATASQPAGDRPPGQKKPRPKKNTKIGRPAETEQGENDGLVIRKPRPTKWPPKNPKRASKELSKEPAGEDEDWALAIDEVVGGFPVEEPEPQPQGKELRSQETEAKEEEPKKKSKKKKNKKQKQRSDEDGTKKTEEHAPFDRTEDPINKETSENHHANNLAPISSILDFGLPNRTEKDTLVSSVNDSILGKEPKDQGRHENTPEAADELSLDDLFRLYESSLGSERTAIPEAWGDRLKKAVADRQEKFTKLDQEWERDEEAFVRGVPEEGEGDNEPIRSEEDTTATEWEGVTAEAEEKAGEEAEEPGAKETTADRLTDWLERLEIRRAEQRKKWEGARSKEEARPKEELDAWSSEGRELNTSIIFTQSAQDPSEVDLVWYNQDNYTPTRRYARSSPSEPETVLGRRIGDPNQLLSALSNGRNEYHYSLENLRLMRQGMEVAGLHERLRRTKLPFQFPAIKYEDIENIFRPRLPVGAATAYEPFPLIIPQESAIETPFLWRLIEDNSKYLAIYGDVRTCQGYHPAPSQFFNNFILNFYGYLKPTSIITDANYRQPYSRQQTILSFMGIPTMVLLTVPNQPNAEPIETRNLLAQLIAETFSCHYYNREIMQAQTPIAGLLHHNAQLRVVLYDPIADIPYVSKAIDANLDVPASHDMAKRLKYLSLITNDAFTCAAINGIEAMRHRERQEGETDTTADWREASEGMWGVLEARRMLYIRYPNDDIPLKAHVTMMKGMDQARQGSLAALQSVPPQYRISVGGSMDRWWMTTTRPSWADLRDSLKKQHKKPAGKRSKEPVPEAGGMGGYEYLMR</sequence>
<reference evidence="2 3" key="1">
    <citation type="submission" date="2019-01" db="EMBL/GenBank/DDBJ databases">
        <title>Intercellular communication is required for trap formation in the nematode-trapping fungus Duddingtonia flagrans.</title>
        <authorList>
            <person name="Youssar L."/>
            <person name="Wernet V."/>
            <person name="Hensel N."/>
            <person name="Hildebrandt H.-G."/>
            <person name="Fischer R."/>
        </authorList>
    </citation>
    <scope>NUCLEOTIDE SEQUENCE [LARGE SCALE GENOMIC DNA]</scope>
    <source>
        <strain evidence="2 3">CBS H-5679</strain>
    </source>
</reference>
<comment type="caution">
    <text evidence="2">The sequence shown here is derived from an EMBL/GenBank/DDBJ whole genome shotgun (WGS) entry which is preliminary data.</text>
</comment>
<evidence type="ECO:0000256" key="1">
    <source>
        <dbReference type="SAM" id="MobiDB-lite"/>
    </source>
</evidence>
<feature type="region of interest" description="Disordered" evidence="1">
    <location>
        <begin position="287"/>
        <end position="343"/>
    </location>
</feature>
<proteinExistence type="predicted"/>
<keyword evidence="3" id="KW-1185">Reference proteome</keyword>
<feature type="region of interest" description="Disordered" evidence="1">
    <location>
        <begin position="805"/>
        <end position="832"/>
    </location>
</feature>
<feature type="compositionally biased region" description="Basic residues" evidence="1">
    <location>
        <begin position="140"/>
        <end position="151"/>
    </location>
</feature>
<feature type="region of interest" description="Disordered" evidence="1">
    <location>
        <begin position="209"/>
        <end position="237"/>
    </location>
</feature>
<feature type="compositionally biased region" description="Basic and acidic residues" evidence="1">
    <location>
        <begin position="124"/>
        <end position="139"/>
    </location>
</feature>
<evidence type="ECO:0000313" key="3">
    <source>
        <dbReference type="Proteomes" id="UP000283090"/>
    </source>
</evidence>
<gene>
    <name evidence="2" type="ORF">DFL_009658</name>
</gene>
<dbReference type="Proteomes" id="UP000283090">
    <property type="component" value="Unassembled WGS sequence"/>
</dbReference>
<dbReference type="GeneID" id="93591969"/>
<dbReference type="OrthoDB" id="5336947at2759"/>
<feature type="compositionally biased region" description="Basic and acidic residues" evidence="1">
    <location>
        <begin position="152"/>
        <end position="184"/>
    </location>
</feature>
<protein>
    <submittedName>
        <fullName evidence="2">Uncharacterized protein</fullName>
    </submittedName>
</protein>
<feature type="compositionally biased region" description="Basic and acidic residues" evidence="1">
    <location>
        <begin position="323"/>
        <end position="343"/>
    </location>
</feature>
<feature type="region of interest" description="Disordered" evidence="1">
    <location>
        <begin position="359"/>
        <end position="383"/>
    </location>
</feature>
<accession>A0A436ZSA7</accession>
<organism evidence="2 3">
    <name type="scientific">Arthrobotrys flagrans</name>
    <name type="common">Nematode-trapping fungus</name>
    <name type="synonym">Trichothecium flagrans</name>
    <dbReference type="NCBI Taxonomy" id="97331"/>
    <lineage>
        <taxon>Eukaryota</taxon>
        <taxon>Fungi</taxon>
        <taxon>Dikarya</taxon>
        <taxon>Ascomycota</taxon>
        <taxon>Pezizomycotina</taxon>
        <taxon>Orbiliomycetes</taxon>
        <taxon>Orbiliales</taxon>
        <taxon>Orbiliaceae</taxon>
        <taxon>Arthrobotrys</taxon>
    </lineage>
</organism>
<dbReference type="EMBL" id="SAEB01000012">
    <property type="protein sequence ID" value="RVD81811.1"/>
    <property type="molecule type" value="Genomic_DNA"/>
</dbReference>
<dbReference type="VEuPathDB" id="FungiDB:DFL_009658"/>
<feature type="compositionally biased region" description="Basic and acidic residues" evidence="1">
    <location>
        <begin position="359"/>
        <end position="377"/>
    </location>
</feature>
<feature type="compositionally biased region" description="Basic residues" evidence="1">
    <location>
        <begin position="42"/>
        <end position="53"/>
    </location>
</feature>
<feature type="compositionally biased region" description="Basic and acidic residues" evidence="1">
    <location>
        <begin position="217"/>
        <end position="230"/>
    </location>
</feature>
<feature type="region of interest" description="Disordered" evidence="1">
    <location>
        <begin position="30"/>
        <end position="190"/>
    </location>
</feature>
<dbReference type="RefSeq" id="XP_067487355.1">
    <property type="nucleotide sequence ID" value="XM_067639580.1"/>
</dbReference>